<keyword evidence="2" id="KW-1185">Reference proteome</keyword>
<comment type="caution">
    <text evidence="1">The sequence shown here is derived from an EMBL/GenBank/DDBJ whole genome shotgun (WGS) entry which is preliminary data.</text>
</comment>
<protein>
    <submittedName>
        <fullName evidence="1">BtrC protein</fullName>
    </submittedName>
</protein>
<dbReference type="Proteomes" id="UP000601435">
    <property type="component" value="Unassembled WGS sequence"/>
</dbReference>
<organism evidence="1 2">
    <name type="scientific">Symbiodinium necroappetens</name>
    <dbReference type="NCBI Taxonomy" id="1628268"/>
    <lineage>
        <taxon>Eukaryota</taxon>
        <taxon>Sar</taxon>
        <taxon>Alveolata</taxon>
        <taxon>Dinophyceae</taxon>
        <taxon>Suessiales</taxon>
        <taxon>Symbiodiniaceae</taxon>
        <taxon>Symbiodinium</taxon>
    </lineage>
</organism>
<sequence length="288" mass="32615">MYSGQPAATTTGHRDGKTLGFERLIQFLQSTRELKAKALALGEELSAMRMERASYGQMANVAKHREKRLGELRRFFHGDLSPEDRAEVIKFLTVINTEIIAAKAMFLAYSDPFEKYRALLFEYAHTLGHGVEGLLDGDGFLAHQGLLYTFNRFGGYDFAPLRRLCDQLAVSKEEFCEGVLQVVRRDNKRGYCKCREDSSVDQLVRQRPGCLLRSSDPDAELRYLVEVTEDSQREVLERAFDCEFDKVAVLKGDQLHLVKRSEGSLQVDQTKTASALRGLIASLYTEED</sequence>
<dbReference type="OrthoDB" id="425137at2759"/>
<dbReference type="AlphaFoldDB" id="A0A812NXR9"/>
<name>A0A812NXR9_9DINO</name>
<dbReference type="EMBL" id="CAJNJA010013709">
    <property type="protein sequence ID" value="CAE7327589.1"/>
    <property type="molecule type" value="Genomic_DNA"/>
</dbReference>
<evidence type="ECO:0000313" key="2">
    <source>
        <dbReference type="Proteomes" id="UP000601435"/>
    </source>
</evidence>
<proteinExistence type="predicted"/>
<reference evidence="1" key="1">
    <citation type="submission" date="2021-02" db="EMBL/GenBank/DDBJ databases">
        <authorList>
            <person name="Dougan E. K."/>
            <person name="Rhodes N."/>
            <person name="Thang M."/>
            <person name="Chan C."/>
        </authorList>
    </citation>
    <scope>NUCLEOTIDE SEQUENCE</scope>
</reference>
<accession>A0A812NXR9</accession>
<evidence type="ECO:0000313" key="1">
    <source>
        <dbReference type="EMBL" id="CAE7327589.1"/>
    </source>
</evidence>
<gene>
    <name evidence="1" type="primary">btrC</name>
    <name evidence="1" type="ORF">SNEC2469_LOCUS8279</name>
</gene>